<protein>
    <recommendedName>
        <fullName evidence="11">ADP/ATP translocase</fullName>
    </recommendedName>
    <alternativeName>
        <fullName evidence="11">ADP,ATP carrier protein</fullName>
    </alternativeName>
</protein>
<evidence type="ECO:0000256" key="8">
    <source>
        <dbReference type="ARBA" id="ARBA00024143"/>
    </source>
</evidence>
<comment type="caution">
    <text evidence="12">The sequence shown here is derived from an EMBL/GenBank/DDBJ whole genome shotgun (WGS) entry which is preliminary data.</text>
</comment>
<keyword evidence="6 11" id="KW-1133">Transmembrane helix</keyword>
<feature type="repeat" description="Solcar" evidence="9">
    <location>
        <begin position="217"/>
        <end position="303"/>
    </location>
</feature>
<comment type="subunit">
    <text evidence="11">Monomer.</text>
</comment>
<feature type="repeat" description="Solcar" evidence="9">
    <location>
        <begin position="12"/>
        <end position="106"/>
    </location>
</feature>
<dbReference type="STRING" id="29655.A0A0K9PG87"/>
<evidence type="ECO:0000256" key="10">
    <source>
        <dbReference type="RuleBase" id="RU000488"/>
    </source>
</evidence>
<comment type="function">
    <text evidence="11">Catalyzes the exchange of ADP and ATP across the membrane.</text>
</comment>
<evidence type="ECO:0000256" key="9">
    <source>
        <dbReference type="PROSITE-ProRule" id="PRU00282"/>
    </source>
</evidence>
<gene>
    <name evidence="12" type="ORF">ZOSMA_270G00200</name>
</gene>
<dbReference type="PRINTS" id="PR00927">
    <property type="entry name" value="ADPTRNSLCASE"/>
</dbReference>
<evidence type="ECO:0000256" key="2">
    <source>
        <dbReference type="ARBA" id="ARBA00006375"/>
    </source>
</evidence>
<evidence type="ECO:0000313" key="12">
    <source>
        <dbReference type="EMBL" id="KMZ67247.1"/>
    </source>
</evidence>
<dbReference type="EMBL" id="LFYR01000916">
    <property type="protein sequence ID" value="KMZ67247.1"/>
    <property type="molecule type" value="Genomic_DNA"/>
</dbReference>
<evidence type="ECO:0000256" key="5">
    <source>
        <dbReference type="ARBA" id="ARBA00022737"/>
    </source>
</evidence>
<dbReference type="GO" id="GO:0140021">
    <property type="term" value="P:mitochondrial ADP transmembrane transport"/>
    <property type="evidence" value="ECO:0007669"/>
    <property type="project" value="InterPro"/>
</dbReference>
<dbReference type="PANTHER" id="PTHR45635">
    <property type="entry name" value="ADP,ATP CARRIER PROTEIN 1-RELATED-RELATED"/>
    <property type="match status" value="1"/>
</dbReference>
<organism evidence="12 13">
    <name type="scientific">Zostera marina</name>
    <name type="common">Eelgrass</name>
    <dbReference type="NCBI Taxonomy" id="29655"/>
    <lineage>
        <taxon>Eukaryota</taxon>
        <taxon>Viridiplantae</taxon>
        <taxon>Streptophyta</taxon>
        <taxon>Embryophyta</taxon>
        <taxon>Tracheophyta</taxon>
        <taxon>Spermatophyta</taxon>
        <taxon>Magnoliopsida</taxon>
        <taxon>Liliopsida</taxon>
        <taxon>Zosteraceae</taxon>
        <taxon>Zostera</taxon>
    </lineage>
</organism>
<name>A0A0K9PG87_ZOSMR</name>
<comment type="caution">
    <text evidence="11">Lacks conserved residue(s) required for the propagation of feature annotation.</text>
</comment>
<dbReference type="InterPro" id="IPR018108">
    <property type="entry name" value="MCP_transmembrane"/>
</dbReference>
<keyword evidence="13" id="KW-1185">Reference proteome</keyword>
<evidence type="ECO:0000256" key="6">
    <source>
        <dbReference type="ARBA" id="ARBA00022989"/>
    </source>
</evidence>
<dbReference type="OMA" id="NFACKEK"/>
<evidence type="ECO:0000256" key="3">
    <source>
        <dbReference type="ARBA" id="ARBA00022448"/>
    </source>
</evidence>
<dbReference type="AlphaFoldDB" id="A0A0K9PG87"/>
<evidence type="ECO:0000256" key="4">
    <source>
        <dbReference type="ARBA" id="ARBA00022692"/>
    </source>
</evidence>
<evidence type="ECO:0000256" key="11">
    <source>
        <dbReference type="RuleBase" id="RU368008"/>
    </source>
</evidence>
<dbReference type="PANTHER" id="PTHR45635:SF8">
    <property type="entry name" value="ADP,ATP CARRIER PROTEIN ER-ANT1"/>
    <property type="match status" value="1"/>
</dbReference>
<keyword evidence="7 9" id="KW-0472">Membrane</keyword>
<feature type="transmembrane region" description="Helical" evidence="11">
    <location>
        <begin position="180"/>
        <end position="199"/>
    </location>
</feature>
<comment type="catalytic activity">
    <reaction evidence="8">
        <text>ADP(in) + ATP(out) = ADP(out) + ATP(in)</text>
        <dbReference type="Rhea" id="RHEA:34999"/>
        <dbReference type="ChEBI" id="CHEBI:30616"/>
        <dbReference type="ChEBI" id="CHEBI:456216"/>
    </reaction>
    <physiologicalReaction direction="left-to-right" evidence="8">
        <dbReference type="Rhea" id="RHEA:35000"/>
    </physiologicalReaction>
</comment>
<dbReference type="OrthoDB" id="270584at2759"/>
<evidence type="ECO:0000313" key="13">
    <source>
        <dbReference type="Proteomes" id="UP000036987"/>
    </source>
</evidence>
<dbReference type="InterPro" id="IPR002067">
    <property type="entry name" value="MCP"/>
</dbReference>
<dbReference type="GO" id="GO:0005743">
    <property type="term" value="C:mitochondrial inner membrane"/>
    <property type="evidence" value="ECO:0007669"/>
    <property type="project" value="InterPro"/>
</dbReference>
<sequence>MGRENVQTMSSTKMLEDFVMGGTAAILAKSGAAPMERVKLLLQNQGEMLKREGGLSRPYSGIGNCATRVFREEGVLAFWRGNQANVIRYFPTQALNFAFKNYFRKYFGCSKEKDGNAKRLACNVASGSAAGAITSLCFYHLDYARTRLGTDTLESQVNRRQFKGLADVYKKTISSDGFAGLYRGFGVSLTGITLYRGMYFGIYDTMKPIVLVESLEGNFLASFVLGWSVTTMSSVCAYPFDTLRRRMMLTSGQPSKYRNAIHAFRHIIHHEGFLALFRGATANILSGIAGAGVLSGYDQLQRIASRYGYIQKNN</sequence>
<keyword evidence="5" id="KW-0677">Repeat</keyword>
<dbReference type="PROSITE" id="PS50920">
    <property type="entry name" value="SOLCAR"/>
    <property type="match status" value="3"/>
</dbReference>
<feature type="repeat" description="Solcar" evidence="9">
    <location>
        <begin position="118"/>
        <end position="209"/>
    </location>
</feature>
<keyword evidence="3 10" id="KW-0813">Transport</keyword>
<accession>A0A0K9PG87</accession>
<dbReference type="InterPro" id="IPR002113">
    <property type="entry name" value="ADT_euk_type"/>
</dbReference>
<dbReference type="GO" id="GO:0005471">
    <property type="term" value="F:ATP:ADP antiporter activity"/>
    <property type="evidence" value="ECO:0000318"/>
    <property type="project" value="GO_Central"/>
</dbReference>
<evidence type="ECO:0000256" key="1">
    <source>
        <dbReference type="ARBA" id="ARBA00004141"/>
    </source>
</evidence>
<feature type="transmembrane region" description="Helical" evidence="11">
    <location>
        <begin position="219"/>
        <end position="240"/>
    </location>
</feature>
<dbReference type="Gene3D" id="1.50.40.10">
    <property type="entry name" value="Mitochondrial carrier domain"/>
    <property type="match status" value="1"/>
</dbReference>
<dbReference type="SUPFAM" id="SSF103506">
    <property type="entry name" value="Mitochondrial carrier"/>
    <property type="match status" value="1"/>
</dbReference>
<proteinExistence type="inferred from homology"/>
<dbReference type="Proteomes" id="UP000036987">
    <property type="component" value="Unassembled WGS sequence"/>
</dbReference>
<evidence type="ECO:0000256" key="7">
    <source>
        <dbReference type="ARBA" id="ARBA00023136"/>
    </source>
</evidence>
<reference evidence="13" key="1">
    <citation type="journal article" date="2016" name="Nature">
        <title>The genome of the seagrass Zostera marina reveals angiosperm adaptation to the sea.</title>
        <authorList>
            <person name="Olsen J.L."/>
            <person name="Rouze P."/>
            <person name="Verhelst B."/>
            <person name="Lin Y.-C."/>
            <person name="Bayer T."/>
            <person name="Collen J."/>
            <person name="Dattolo E."/>
            <person name="De Paoli E."/>
            <person name="Dittami S."/>
            <person name="Maumus F."/>
            <person name="Michel G."/>
            <person name="Kersting A."/>
            <person name="Lauritano C."/>
            <person name="Lohaus R."/>
            <person name="Toepel M."/>
            <person name="Tonon T."/>
            <person name="Vanneste K."/>
            <person name="Amirebrahimi M."/>
            <person name="Brakel J."/>
            <person name="Bostroem C."/>
            <person name="Chovatia M."/>
            <person name="Grimwood J."/>
            <person name="Jenkins J.W."/>
            <person name="Jueterbock A."/>
            <person name="Mraz A."/>
            <person name="Stam W.T."/>
            <person name="Tice H."/>
            <person name="Bornberg-Bauer E."/>
            <person name="Green P.J."/>
            <person name="Pearson G.A."/>
            <person name="Procaccini G."/>
            <person name="Duarte C.M."/>
            <person name="Schmutz J."/>
            <person name="Reusch T.B.H."/>
            <person name="Van de Peer Y."/>
        </authorList>
    </citation>
    <scope>NUCLEOTIDE SEQUENCE [LARGE SCALE GENOMIC DNA]</scope>
    <source>
        <strain evidence="13">cv. Finnish</strain>
    </source>
</reference>
<dbReference type="PRINTS" id="PR00926">
    <property type="entry name" value="MITOCARRIER"/>
</dbReference>
<comment type="subcellular location">
    <subcellularLocation>
        <location evidence="1 11">Membrane</location>
        <topology evidence="1 11">Multi-pass membrane protein</topology>
    </subcellularLocation>
</comment>
<dbReference type="GO" id="GO:1990544">
    <property type="term" value="P:mitochondrial ATP transmembrane transport"/>
    <property type="evidence" value="ECO:0007669"/>
    <property type="project" value="InterPro"/>
</dbReference>
<keyword evidence="4 9" id="KW-0812">Transmembrane</keyword>
<dbReference type="InterPro" id="IPR023395">
    <property type="entry name" value="MCP_dom_sf"/>
</dbReference>
<dbReference type="Pfam" id="PF00153">
    <property type="entry name" value="Mito_carr"/>
    <property type="match status" value="3"/>
</dbReference>
<comment type="similarity">
    <text evidence="2 10">Belongs to the mitochondrial carrier (TC 2.A.29) family.</text>
</comment>